<sequence length="98" mass="10700">MSDSQGELVAVKNGCLRGPLILEVAEALSCKEALLWLKDNDCQVLAKDFEECIFSFIKRTANHVTHLLAKAANSTSALERKGPNPLSFLCNALLVDLQ</sequence>
<name>B9SYC4_RICCO</name>
<organism evidence="1 2">
    <name type="scientific">Ricinus communis</name>
    <name type="common">Castor bean</name>
    <dbReference type="NCBI Taxonomy" id="3988"/>
    <lineage>
        <taxon>Eukaryota</taxon>
        <taxon>Viridiplantae</taxon>
        <taxon>Streptophyta</taxon>
        <taxon>Embryophyta</taxon>
        <taxon>Tracheophyta</taxon>
        <taxon>Spermatophyta</taxon>
        <taxon>Magnoliopsida</taxon>
        <taxon>eudicotyledons</taxon>
        <taxon>Gunneridae</taxon>
        <taxon>Pentapetalae</taxon>
        <taxon>rosids</taxon>
        <taxon>fabids</taxon>
        <taxon>Malpighiales</taxon>
        <taxon>Euphorbiaceae</taxon>
        <taxon>Acalyphoideae</taxon>
        <taxon>Acalypheae</taxon>
        <taxon>Ricinus</taxon>
    </lineage>
</organism>
<accession>B9SYC4</accession>
<evidence type="ECO:0008006" key="3">
    <source>
        <dbReference type="Google" id="ProtNLM"/>
    </source>
</evidence>
<dbReference type="EMBL" id="EQ974247">
    <property type="protein sequence ID" value="EEF31381.1"/>
    <property type="molecule type" value="Genomic_DNA"/>
</dbReference>
<dbReference type="Proteomes" id="UP000008311">
    <property type="component" value="Unassembled WGS sequence"/>
</dbReference>
<keyword evidence="2" id="KW-1185">Reference proteome</keyword>
<gene>
    <name evidence="1" type="ORF">RCOM_0917270</name>
</gene>
<reference evidence="2" key="1">
    <citation type="journal article" date="2010" name="Nat. Biotechnol.">
        <title>Draft genome sequence of the oilseed species Ricinus communis.</title>
        <authorList>
            <person name="Chan A.P."/>
            <person name="Crabtree J."/>
            <person name="Zhao Q."/>
            <person name="Lorenzi H."/>
            <person name="Orvis J."/>
            <person name="Puiu D."/>
            <person name="Melake-Berhan A."/>
            <person name="Jones K.M."/>
            <person name="Redman J."/>
            <person name="Chen G."/>
            <person name="Cahoon E.B."/>
            <person name="Gedil M."/>
            <person name="Stanke M."/>
            <person name="Haas B.J."/>
            <person name="Wortman J.R."/>
            <person name="Fraser-Liggett C.M."/>
            <person name="Ravel J."/>
            <person name="Rabinowicz P.D."/>
        </authorList>
    </citation>
    <scope>NUCLEOTIDE SEQUENCE [LARGE SCALE GENOMIC DNA]</scope>
    <source>
        <strain evidence="2">cv. Hale</strain>
    </source>
</reference>
<proteinExistence type="predicted"/>
<dbReference type="AlphaFoldDB" id="B9SYC4"/>
<dbReference type="InParanoid" id="B9SYC4"/>
<evidence type="ECO:0000313" key="1">
    <source>
        <dbReference type="EMBL" id="EEF31381.1"/>
    </source>
</evidence>
<protein>
    <recommendedName>
        <fullName evidence="3">RNase H type-1 domain-containing protein</fullName>
    </recommendedName>
</protein>
<evidence type="ECO:0000313" key="2">
    <source>
        <dbReference type="Proteomes" id="UP000008311"/>
    </source>
</evidence>